<evidence type="ECO:0000313" key="10">
    <source>
        <dbReference type="Proteomes" id="UP000766595"/>
    </source>
</evidence>
<dbReference type="PANTHER" id="PTHR43808:SF32">
    <property type="entry name" value="ARGE_DAPE-RELATED DEACYLASE"/>
    <property type="match status" value="1"/>
</dbReference>
<protein>
    <submittedName>
        <fullName evidence="9">Acetylornithine deacetylase/succinyl-diaminopimelate desuccinylase family protein</fullName>
    </submittedName>
</protein>
<comment type="cofactor">
    <cofactor evidence="2">
        <name>Zn(2+)</name>
        <dbReference type="ChEBI" id="CHEBI:29105"/>
    </cofactor>
</comment>
<sequence>MPLDTDAIPASARPDAAGPLPAGIAERLFARVDSLRDDLIALTGDLIRFPTVNPPGEGYRECAEYLGRRLTTAGFAVDYPRAIGVPGDSDRYPRVNVVARREGGRPGRTVHFNGHIDVVEAGHGWTVDPFAGVVRDGRVYGRGACDMKGGIAASVIAAEAILAECPDFAGAIEVSGTCDEESGGFGGVGWLARNGWFDRSKVDHVIIPEPLDVDRVCLGHRGVWWAEIEMKGRIGHGSMPFLGINAIRGMAAFLSLVEGELLPDLARRQTRMPCEPPGARSATLNYNSIHGGLAEPRDETLPAPVVADSCRLVIDRRYLVEEDFAAVKGEILALLERVKAGTPGLDYRLDEIMTFQPTMTEPDAPVVQALDHYIHRVLGKPSRHIASPGTYDQKHITRHGSVIDCVAYGPGILDLAHQPDEYVVIDDMIASAKIMAAAALTLAGGASS</sequence>
<dbReference type="Pfam" id="PF07687">
    <property type="entry name" value="M20_dimer"/>
    <property type="match status" value="1"/>
</dbReference>
<dbReference type="Gene3D" id="3.30.70.360">
    <property type="match status" value="1"/>
</dbReference>
<feature type="domain" description="Peptidase M20 dimerisation" evidence="8">
    <location>
        <begin position="219"/>
        <end position="339"/>
    </location>
</feature>
<dbReference type="GO" id="GO:0046872">
    <property type="term" value="F:metal ion binding"/>
    <property type="evidence" value="ECO:0007669"/>
    <property type="project" value="UniProtKB-KW"/>
</dbReference>
<dbReference type="InterPro" id="IPR010182">
    <property type="entry name" value="ArgE/DapE"/>
</dbReference>
<evidence type="ECO:0000256" key="6">
    <source>
        <dbReference type="ARBA" id="ARBA00022833"/>
    </source>
</evidence>
<evidence type="ECO:0000256" key="7">
    <source>
        <dbReference type="ARBA" id="ARBA00023285"/>
    </source>
</evidence>
<keyword evidence="5" id="KW-0378">Hydrolase</keyword>
<evidence type="ECO:0000256" key="1">
    <source>
        <dbReference type="ARBA" id="ARBA00001941"/>
    </source>
</evidence>
<name>A0A947D2B1_9HYPH</name>
<dbReference type="EMBL" id="JAHHZF010000004">
    <property type="protein sequence ID" value="MBT9289480.1"/>
    <property type="molecule type" value="Genomic_DNA"/>
</dbReference>
<dbReference type="NCBIfam" id="TIGR01910">
    <property type="entry name" value="DapE-ArgE"/>
    <property type="match status" value="1"/>
</dbReference>
<gene>
    <name evidence="9" type="ORF">KL771_08455</name>
</gene>
<dbReference type="GO" id="GO:0016787">
    <property type="term" value="F:hydrolase activity"/>
    <property type="evidence" value="ECO:0007669"/>
    <property type="project" value="UniProtKB-KW"/>
</dbReference>
<evidence type="ECO:0000256" key="5">
    <source>
        <dbReference type="ARBA" id="ARBA00022801"/>
    </source>
</evidence>
<dbReference type="InterPro" id="IPR050072">
    <property type="entry name" value="Peptidase_M20A"/>
</dbReference>
<dbReference type="InterPro" id="IPR011650">
    <property type="entry name" value="Peptidase_M20_dimer"/>
</dbReference>
<keyword evidence="6" id="KW-0862">Zinc</keyword>
<organism evidence="9 10">
    <name type="scientific">Prosthecodimorpha staleyi</name>
    <dbReference type="NCBI Taxonomy" id="2840188"/>
    <lineage>
        <taxon>Bacteria</taxon>
        <taxon>Pseudomonadati</taxon>
        <taxon>Pseudomonadota</taxon>
        <taxon>Alphaproteobacteria</taxon>
        <taxon>Hyphomicrobiales</taxon>
        <taxon>Ancalomicrobiaceae</taxon>
        <taxon>Prosthecodimorpha</taxon>
    </lineage>
</organism>
<dbReference type="AlphaFoldDB" id="A0A947D2B1"/>
<dbReference type="Gene3D" id="3.40.630.10">
    <property type="entry name" value="Zn peptidases"/>
    <property type="match status" value="2"/>
</dbReference>
<reference evidence="9 10" key="1">
    <citation type="submission" date="2021-06" db="EMBL/GenBank/DDBJ databases">
        <authorList>
            <person name="Grouzdev D.S."/>
            <person name="Koziaeva V."/>
        </authorList>
    </citation>
    <scope>NUCLEOTIDE SEQUENCE [LARGE SCALE GENOMIC DNA]</scope>
    <source>
        <strain evidence="9 10">22</strain>
    </source>
</reference>
<comment type="cofactor">
    <cofactor evidence="1">
        <name>Co(2+)</name>
        <dbReference type="ChEBI" id="CHEBI:48828"/>
    </cofactor>
</comment>
<dbReference type="InterPro" id="IPR002933">
    <property type="entry name" value="Peptidase_M20"/>
</dbReference>
<dbReference type="NCBIfam" id="NF009558">
    <property type="entry name" value="PRK13013.1"/>
    <property type="match status" value="1"/>
</dbReference>
<evidence type="ECO:0000259" key="8">
    <source>
        <dbReference type="Pfam" id="PF07687"/>
    </source>
</evidence>
<keyword evidence="10" id="KW-1185">Reference proteome</keyword>
<dbReference type="SUPFAM" id="SSF55031">
    <property type="entry name" value="Bacterial exopeptidase dimerisation domain"/>
    <property type="match status" value="1"/>
</dbReference>
<comment type="similarity">
    <text evidence="3">Belongs to the peptidase M20A family.</text>
</comment>
<keyword evidence="4" id="KW-0479">Metal-binding</keyword>
<dbReference type="SUPFAM" id="SSF53187">
    <property type="entry name" value="Zn-dependent exopeptidases"/>
    <property type="match status" value="1"/>
</dbReference>
<evidence type="ECO:0000256" key="3">
    <source>
        <dbReference type="ARBA" id="ARBA00006247"/>
    </source>
</evidence>
<accession>A0A947D2B1</accession>
<keyword evidence="7" id="KW-0170">Cobalt</keyword>
<evidence type="ECO:0000313" key="9">
    <source>
        <dbReference type="EMBL" id="MBT9289480.1"/>
    </source>
</evidence>
<evidence type="ECO:0000256" key="2">
    <source>
        <dbReference type="ARBA" id="ARBA00001947"/>
    </source>
</evidence>
<proteinExistence type="inferred from homology"/>
<dbReference type="InterPro" id="IPR036264">
    <property type="entry name" value="Bact_exopeptidase_dim_dom"/>
</dbReference>
<evidence type="ECO:0000256" key="4">
    <source>
        <dbReference type="ARBA" id="ARBA00022723"/>
    </source>
</evidence>
<dbReference type="Proteomes" id="UP000766595">
    <property type="component" value="Unassembled WGS sequence"/>
</dbReference>
<dbReference type="Pfam" id="PF01546">
    <property type="entry name" value="Peptidase_M20"/>
    <property type="match status" value="1"/>
</dbReference>
<dbReference type="PANTHER" id="PTHR43808">
    <property type="entry name" value="ACETYLORNITHINE DEACETYLASE"/>
    <property type="match status" value="1"/>
</dbReference>
<comment type="caution">
    <text evidence="9">The sequence shown here is derived from an EMBL/GenBank/DDBJ whole genome shotgun (WGS) entry which is preliminary data.</text>
</comment>